<keyword evidence="3" id="KW-0479">Metal-binding</keyword>
<dbReference type="PANTHER" id="PTHR10543:SF24">
    <property type="entry name" value="CAROTENOID ISOMEROOXYGENASE"/>
    <property type="match status" value="1"/>
</dbReference>
<proteinExistence type="inferred from homology"/>
<reference evidence="6 7" key="1">
    <citation type="submission" date="2021-12" db="EMBL/GenBank/DDBJ databases">
        <title>Discovery of the Pendulisporaceae a myxobacterial family with distinct sporulation behavior and unique specialized metabolism.</title>
        <authorList>
            <person name="Garcia R."/>
            <person name="Popoff A."/>
            <person name="Bader C.D."/>
            <person name="Loehr J."/>
            <person name="Walesch S."/>
            <person name="Walt C."/>
            <person name="Boldt J."/>
            <person name="Bunk B."/>
            <person name="Haeckl F.J.F.P.J."/>
            <person name="Gunesch A.P."/>
            <person name="Birkelbach J."/>
            <person name="Nuebel U."/>
            <person name="Pietschmann T."/>
            <person name="Bach T."/>
            <person name="Mueller R."/>
        </authorList>
    </citation>
    <scope>NUCLEOTIDE SEQUENCE [LARGE SCALE GENOMIC DNA]</scope>
    <source>
        <strain evidence="6 7">MSr12523</strain>
    </source>
</reference>
<evidence type="ECO:0000313" key="6">
    <source>
        <dbReference type="EMBL" id="WXA93001.1"/>
    </source>
</evidence>
<gene>
    <name evidence="6" type="ORF">LZC95_41940</name>
</gene>
<evidence type="ECO:0000256" key="2">
    <source>
        <dbReference type="ARBA" id="ARBA00006787"/>
    </source>
</evidence>
<dbReference type="EMBL" id="CP089982">
    <property type="protein sequence ID" value="WXA93001.1"/>
    <property type="molecule type" value="Genomic_DNA"/>
</dbReference>
<keyword evidence="7" id="KW-1185">Reference proteome</keyword>
<evidence type="ECO:0000256" key="4">
    <source>
        <dbReference type="ARBA" id="ARBA00023002"/>
    </source>
</evidence>
<evidence type="ECO:0000256" key="3">
    <source>
        <dbReference type="ARBA" id="ARBA00022723"/>
    </source>
</evidence>
<dbReference type="PANTHER" id="PTHR10543">
    <property type="entry name" value="BETA-CAROTENE DIOXYGENASE"/>
    <property type="match status" value="1"/>
</dbReference>
<dbReference type="Proteomes" id="UP001379533">
    <property type="component" value="Chromosome"/>
</dbReference>
<dbReference type="InterPro" id="IPR004294">
    <property type="entry name" value="Carotenoid_Oase"/>
</dbReference>
<sequence length="472" mass="51891">MNTTSAAADLAKRAPFVGPSEDDGYARARVTGTLPEWLRGTLVRTAPMFGASLPWEPAHFFDAVALVFGIDVGGPEMTLRWARLESEVARAARGGRVASAHFKTPNGRGFLQRLFNPIPRATDNTNVNVVRMGSDLVALTESPHQWALDRATLRASKRLTYHDDLGRSGIMLAHPVVGSDGVTNIVYSLGKQAVIKLYTHDADSRTRKLLGAWKTSNLPYMHSFGLTERTGIVIAHPFTVKPLTMLWSDAGFIDHFRWQPERGTRLVLIDRAGGPAQTPREYETEAFFVFHVAHAFETAEATVVDLVGYDDVRIIESASTRALLQRPPELRAKLRRLSIDRRTGHVRNELLSDTEFEFPQADTERAQGRPVGTIFGTAVGLEQGVLTGDIVAIDPRTGAARRFHEAPWIFGEPVFVGKPDRTRDGEGVLLAVGSHEHASALFILDADTLDVLARAEFRTPLPLGLHGTFLPS</sequence>
<evidence type="ECO:0000313" key="7">
    <source>
        <dbReference type="Proteomes" id="UP001379533"/>
    </source>
</evidence>
<dbReference type="RefSeq" id="WP_394843599.1">
    <property type="nucleotide sequence ID" value="NZ_CP089982.1"/>
</dbReference>
<comment type="similarity">
    <text evidence="2">Belongs to the carotenoid oxygenase family.</text>
</comment>
<keyword evidence="4" id="KW-0560">Oxidoreductase</keyword>
<accession>A0ABZ2K2Q8</accession>
<organism evidence="6 7">
    <name type="scientific">Pendulispora brunnea</name>
    <dbReference type="NCBI Taxonomy" id="2905690"/>
    <lineage>
        <taxon>Bacteria</taxon>
        <taxon>Pseudomonadati</taxon>
        <taxon>Myxococcota</taxon>
        <taxon>Myxococcia</taxon>
        <taxon>Myxococcales</taxon>
        <taxon>Sorangiineae</taxon>
        <taxon>Pendulisporaceae</taxon>
        <taxon>Pendulispora</taxon>
    </lineage>
</organism>
<evidence type="ECO:0000256" key="1">
    <source>
        <dbReference type="ARBA" id="ARBA00001954"/>
    </source>
</evidence>
<name>A0ABZ2K2Q8_9BACT</name>
<comment type="cofactor">
    <cofactor evidence="1">
        <name>Fe(2+)</name>
        <dbReference type="ChEBI" id="CHEBI:29033"/>
    </cofactor>
</comment>
<protein>
    <submittedName>
        <fullName evidence="6">Carotenoid oxygenase family protein</fullName>
    </submittedName>
</protein>
<evidence type="ECO:0000256" key="5">
    <source>
        <dbReference type="ARBA" id="ARBA00023004"/>
    </source>
</evidence>
<keyword evidence="5" id="KW-0408">Iron</keyword>
<dbReference type="Pfam" id="PF03055">
    <property type="entry name" value="RPE65"/>
    <property type="match status" value="1"/>
</dbReference>